<dbReference type="Proteomes" id="UP001620339">
    <property type="component" value="Unassembled WGS sequence"/>
</dbReference>
<dbReference type="RefSeq" id="WP_404613008.1">
    <property type="nucleotide sequence ID" value="NZ_JADIKK010000008.1"/>
</dbReference>
<accession>A0ABW8J751</accession>
<protein>
    <submittedName>
        <fullName evidence="1">Uncharacterized protein</fullName>
    </submittedName>
</protein>
<dbReference type="EMBL" id="JADIKK010000008">
    <property type="protein sequence ID" value="MFK2876961.1"/>
    <property type="molecule type" value="Genomic_DNA"/>
</dbReference>
<proteinExistence type="predicted"/>
<organism evidence="1 2">
    <name type="scientific">Rhodanobacter hydrolyticus</name>
    <dbReference type="NCBI Taxonomy" id="2250595"/>
    <lineage>
        <taxon>Bacteria</taxon>
        <taxon>Pseudomonadati</taxon>
        <taxon>Pseudomonadota</taxon>
        <taxon>Gammaproteobacteria</taxon>
        <taxon>Lysobacterales</taxon>
        <taxon>Rhodanobacteraceae</taxon>
        <taxon>Rhodanobacter</taxon>
    </lineage>
</organism>
<keyword evidence="2" id="KW-1185">Reference proteome</keyword>
<name>A0ABW8J751_9GAMM</name>
<sequence>MARIAIRLRPHFDRTRQPFRLHPRLDAAPRFGVTEWLLMEGSLRHSPPAVTGTDNESYAQTEPNKIFTGMAVNTDGSGSLSATA</sequence>
<comment type="caution">
    <text evidence="1">The sequence shown here is derived from an EMBL/GenBank/DDBJ whole genome shotgun (WGS) entry which is preliminary data.</text>
</comment>
<evidence type="ECO:0000313" key="2">
    <source>
        <dbReference type="Proteomes" id="UP001620339"/>
    </source>
</evidence>
<evidence type="ECO:0000313" key="1">
    <source>
        <dbReference type="EMBL" id="MFK2876961.1"/>
    </source>
</evidence>
<gene>
    <name evidence="1" type="ORF">ISP25_07780</name>
</gene>
<reference evidence="1 2" key="1">
    <citation type="submission" date="2020-10" db="EMBL/GenBank/DDBJ databases">
        <title>Phylogeny of dyella-like bacteria.</title>
        <authorList>
            <person name="Fu J."/>
        </authorList>
    </citation>
    <scope>NUCLEOTIDE SEQUENCE [LARGE SCALE GENOMIC DNA]</scope>
    <source>
        <strain evidence="1 2">KACC 19113</strain>
    </source>
</reference>